<sequence>MAASYKTEGVAFITGAGSGVGRATGFTFAASGARAVIFADIDEDSAVAAAAKSKEYATNPDYQARGYKLDVRDEAAVTTLLQKVAEDFERLDYLVNSAGVGGLGDPKVPDNDMAIFDETWNVNTRGLLVVTRAAVKIMEKQERTRYKTVLGAERELSRGSIVNVLSALAYGSVQHKVAYSASKHASLGITRATAKDVREKHIRVNAVAPGWVNTAMYEDETSRAPGMREFVQAVSPEGRPAEADEVGDVVVFLCSPASNYVNGTGILIDAGITLAVLKGL</sequence>
<protein>
    <submittedName>
        <fullName evidence="1">Short-chain dehydrogenase reductase</fullName>
    </submittedName>
</protein>
<dbReference type="Proteomes" id="UP000805649">
    <property type="component" value="Unassembled WGS sequence"/>
</dbReference>
<proteinExistence type="predicted"/>
<keyword evidence="2" id="KW-1185">Reference proteome</keyword>
<accession>A0ACC3YL07</accession>
<comment type="caution">
    <text evidence="1">The sequence shown here is derived from an EMBL/GenBank/DDBJ whole genome shotgun (WGS) entry which is preliminary data.</text>
</comment>
<evidence type="ECO:0000313" key="2">
    <source>
        <dbReference type="Proteomes" id="UP000805649"/>
    </source>
</evidence>
<evidence type="ECO:0000313" key="1">
    <source>
        <dbReference type="EMBL" id="KAL0932588.1"/>
    </source>
</evidence>
<reference evidence="1 2" key="1">
    <citation type="journal article" date="2020" name="Phytopathology">
        <title>Genome Sequence Resources of Colletotrichum truncatum, C. plurivorum, C. musicola, and C. sojae: Four Species Pathogenic to Soybean (Glycine max).</title>
        <authorList>
            <person name="Rogerio F."/>
            <person name="Boufleur T.R."/>
            <person name="Ciampi-Guillardi M."/>
            <person name="Sukno S.A."/>
            <person name="Thon M.R."/>
            <person name="Massola Junior N.S."/>
            <person name="Baroncelli R."/>
        </authorList>
    </citation>
    <scope>NUCLEOTIDE SEQUENCE [LARGE SCALE GENOMIC DNA]</scope>
    <source>
        <strain evidence="1 2">CMES1059</strain>
    </source>
</reference>
<dbReference type="EMBL" id="VUJX02000008">
    <property type="protein sequence ID" value="KAL0932588.1"/>
    <property type="molecule type" value="Genomic_DNA"/>
</dbReference>
<organism evidence="1 2">
    <name type="scientific">Colletotrichum truncatum</name>
    <name type="common">Anthracnose fungus</name>
    <name type="synonym">Colletotrichum capsici</name>
    <dbReference type="NCBI Taxonomy" id="5467"/>
    <lineage>
        <taxon>Eukaryota</taxon>
        <taxon>Fungi</taxon>
        <taxon>Dikarya</taxon>
        <taxon>Ascomycota</taxon>
        <taxon>Pezizomycotina</taxon>
        <taxon>Sordariomycetes</taxon>
        <taxon>Hypocreomycetidae</taxon>
        <taxon>Glomerellales</taxon>
        <taxon>Glomerellaceae</taxon>
        <taxon>Colletotrichum</taxon>
        <taxon>Colletotrichum truncatum species complex</taxon>
    </lineage>
</organism>
<name>A0ACC3YL07_COLTU</name>
<gene>
    <name evidence="1" type="ORF">CTRU02_211551</name>
</gene>